<evidence type="ECO:0000259" key="2">
    <source>
        <dbReference type="Pfam" id="PF12172"/>
    </source>
</evidence>
<sequence length="141" mass="16035">MAPAPAPIPTPETREFWEGTARRELRIQRCTACGKHYFHPRPFCPDPTCASDAVEWTVVSGRARLSSYVINHRPLPMFEVTEPQIIAIVTLDEGPRMMTNLIGVDPDPELLVLNMPLEVDFVTRGEQWLPMFHPAVEEARR</sequence>
<gene>
    <name evidence="3" type="ORF">EG850_12030</name>
</gene>
<dbReference type="PANTHER" id="PTHR34075:SF5">
    <property type="entry name" value="BLR3430 PROTEIN"/>
    <property type="match status" value="1"/>
</dbReference>
<evidence type="ECO:0000313" key="4">
    <source>
        <dbReference type="Proteomes" id="UP000274391"/>
    </source>
</evidence>
<dbReference type="Pfam" id="PF12172">
    <property type="entry name" value="zf-ChsH2"/>
    <property type="match status" value="1"/>
</dbReference>
<dbReference type="OrthoDB" id="7470921at2"/>
<evidence type="ECO:0000313" key="3">
    <source>
        <dbReference type="EMBL" id="RRJ85709.1"/>
    </source>
</evidence>
<name>A0A3P3VW86_9MICO</name>
<protein>
    <submittedName>
        <fullName evidence="3">DNA-binding protein</fullName>
    </submittedName>
</protein>
<dbReference type="SUPFAM" id="SSF50249">
    <property type="entry name" value="Nucleic acid-binding proteins"/>
    <property type="match status" value="1"/>
</dbReference>
<feature type="domain" description="ChsH2 rubredoxin-like zinc ribbon" evidence="2">
    <location>
        <begin position="17"/>
        <end position="55"/>
    </location>
</feature>
<comment type="caution">
    <text evidence="3">The sequence shown here is derived from an EMBL/GenBank/DDBJ whole genome shotgun (WGS) entry which is preliminary data.</text>
</comment>
<reference evidence="3 4" key="1">
    <citation type="submission" date="2018-11" db="EMBL/GenBank/DDBJ databases">
        <title>YIM 102482-1 draft genome.</title>
        <authorList>
            <person name="Li G."/>
            <person name="Jiang Y."/>
        </authorList>
    </citation>
    <scope>NUCLEOTIDE SEQUENCE [LARGE SCALE GENOMIC DNA]</scope>
    <source>
        <strain evidence="3 4">YIM 102482-1</strain>
    </source>
</reference>
<dbReference type="InterPro" id="IPR002878">
    <property type="entry name" value="ChsH2_C"/>
</dbReference>
<keyword evidence="4" id="KW-1185">Reference proteome</keyword>
<dbReference type="Proteomes" id="UP000274391">
    <property type="component" value="Unassembled WGS sequence"/>
</dbReference>
<dbReference type="RefSeq" id="WP_124973809.1">
    <property type="nucleotide sequence ID" value="NZ_RQVS01000020.1"/>
</dbReference>
<dbReference type="InterPro" id="IPR022002">
    <property type="entry name" value="ChsH2_Znr"/>
</dbReference>
<dbReference type="GO" id="GO:0003677">
    <property type="term" value="F:DNA binding"/>
    <property type="evidence" value="ECO:0007669"/>
    <property type="project" value="UniProtKB-KW"/>
</dbReference>
<dbReference type="InterPro" id="IPR012340">
    <property type="entry name" value="NA-bd_OB-fold"/>
</dbReference>
<dbReference type="AlphaFoldDB" id="A0A3P3VW86"/>
<keyword evidence="3" id="KW-0238">DNA-binding</keyword>
<organism evidence="3 4">
    <name type="scientific">Gulosibacter macacae</name>
    <dbReference type="NCBI Taxonomy" id="2488791"/>
    <lineage>
        <taxon>Bacteria</taxon>
        <taxon>Bacillati</taxon>
        <taxon>Actinomycetota</taxon>
        <taxon>Actinomycetes</taxon>
        <taxon>Micrococcales</taxon>
        <taxon>Microbacteriaceae</taxon>
        <taxon>Gulosibacter</taxon>
    </lineage>
</organism>
<evidence type="ECO:0000259" key="1">
    <source>
        <dbReference type="Pfam" id="PF01796"/>
    </source>
</evidence>
<accession>A0A3P3VW86</accession>
<dbReference type="Pfam" id="PF01796">
    <property type="entry name" value="OB_ChsH2_C"/>
    <property type="match status" value="1"/>
</dbReference>
<dbReference type="InterPro" id="IPR052513">
    <property type="entry name" value="Thioester_dehydratase-like"/>
</dbReference>
<dbReference type="Gene3D" id="6.10.30.10">
    <property type="match status" value="1"/>
</dbReference>
<proteinExistence type="predicted"/>
<dbReference type="PANTHER" id="PTHR34075">
    <property type="entry name" value="BLR3430 PROTEIN"/>
    <property type="match status" value="1"/>
</dbReference>
<dbReference type="EMBL" id="RQVS01000020">
    <property type="protein sequence ID" value="RRJ85709.1"/>
    <property type="molecule type" value="Genomic_DNA"/>
</dbReference>
<feature type="domain" description="ChsH2 C-terminal OB-fold" evidence="1">
    <location>
        <begin position="56"/>
        <end position="121"/>
    </location>
</feature>